<organism evidence="1 2">
    <name type="scientific">Paxillus rubicundulus Ve08.2h10</name>
    <dbReference type="NCBI Taxonomy" id="930991"/>
    <lineage>
        <taxon>Eukaryota</taxon>
        <taxon>Fungi</taxon>
        <taxon>Dikarya</taxon>
        <taxon>Basidiomycota</taxon>
        <taxon>Agaricomycotina</taxon>
        <taxon>Agaricomycetes</taxon>
        <taxon>Agaricomycetidae</taxon>
        <taxon>Boletales</taxon>
        <taxon>Paxilineae</taxon>
        <taxon>Paxillaceae</taxon>
        <taxon>Paxillus</taxon>
    </lineage>
</organism>
<dbReference type="OrthoDB" id="4743193at2759"/>
<accession>A0A0D0DDK3</accession>
<reference evidence="1 2" key="1">
    <citation type="submission" date="2014-04" db="EMBL/GenBank/DDBJ databases">
        <authorList>
            <consortium name="DOE Joint Genome Institute"/>
            <person name="Kuo A."/>
            <person name="Kohler A."/>
            <person name="Jargeat P."/>
            <person name="Nagy L.G."/>
            <person name="Floudas D."/>
            <person name="Copeland A."/>
            <person name="Barry K.W."/>
            <person name="Cichocki N."/>
            <person name="Veneault-Fourrey C."/>
            <person name="LaButti K."/>
            <person name="Lindquist E.A."/>
            <person name="Lipzen A."/>
            <person name="Lundell T."/>
            <person name="Morin E."/>
            <person name="Murat C."/>
            <person name="Sun H."/>
            <person name="Tunlid A."/>
            <person name="Henrissat B."/>
            <person name="Grigoriev I.V."/>
            <person name="Hibbett D.S."/>
            <person name="Martin F."/>
            <person name="Nordberg H.P."/>
            <person name="Cantor M.N."/>
            <person name="Hua S.X."/>
        </authorList>
    </citation>
    <scope>NUCLEOTIDE SEQUENCE [LARGE SCALE GENOMIC DNA]</scope>
    <source>
        <strain evidence="1 2">Ve08.2h10</strain>
    </source>
</reference>
<proteinExistence type="predicted"/>
<dbReference type="HOGENOM" id="CLU_206874_0_0_1"/>
<evidence type="ECO:0000313" key="2">
    <source>
        <dbReference type="Proteomes" id="UP000054538"/>
    </source>
</evidence>
<reference evidence="2" key="2">
    <citation type="submission" date="2015-01" db="EMBL/GenBank/DDBJ databases">
        <title>Evolutionary Origins and Diversification of the Mycorrhizal Mutualists.</title>
        <authorList>
            <consortium name="DOE Joint Genome Institute"/>
            <consortium name="Mycorrhizal Genomics Consortium"/>
            <person name="Kohler A."/>
            <person name="Kuo A."/>
            <person name="Nagy L.G."/>
            <person name="Floudas D."/>
            <person name="Copeland A."/>
            <person name="Barry K.W."/>
            <person name="Cichocki N."/>
            <person name="Veneault-Fourrey C."/>
            <person name="LaButti K."/>
            <person name="Lindquist E.A."/>
            <person name="Lipzen A."/>
            <person name="Lundell T."/>
            <person name="Morin E."/>
            <person name="Murat C."/>
            <person name="Riley R."/>
            <person name="Ohm R."/>
            <person name="Sun H."/>
            <person name="Tunlid A."/>
            <person name="Henrissat B."/>
            <person name="Grigoriev I.V."/>
            <person name="Hibbett D.S."/>
            <person name="Martin F."/>
        </authorList>
    </citation>
    <scope>NUCLEOTIDE SEQUENCE [LARGE SCALE GENOMIC DNA]</scope>
    <source>
        <strain evidence="2">Ve08.2h10</strain>
    </source>
</reference>
<dbReference type="Proteomes" id="UP000054538">
    <property type="component" value="Unassembled WGS sequence"/>
</dbReference>
<sequence>MQHCAELISDSYLKEICHAVSEDGGWHFEASTATTQQLEDFNLDNMARDIEAHAPGL</sequence>
<protein>
    <submittedName>
        <fullName evidence="1">Uncharacterized protein</fullName>
    </submittedName>
</protein>
<dbReference type="EMBL" id="KN828100">
    <property type="protein sequence ID" value="KIK75455.1"/>
    <property type="molecule type" value="Genomic_DNA"/>
</dbReference>
<feature type="non-terminal residue" evidence="1">
    <location>
        <position position="57"/>
    </location>
</feature>
<dbReference type="InParanoid" id="A0A0D0DDK3"/>
<evidence type="ECO:0000313" key="1">
    <source>
        <dbReference type="EMBL" id="KIK75455.1"/>
    </source>
</evidence>
<name>A0A0D0DDK3_9AGAM</name>
<keyword evidence="2" id="KW-1185">Reference proteome</keyword>
<dbReference type="AlphaFoldDB" id="A0A0D0DDK3"/>
<gene>
    <name evidence="1" type="ORF">PAXRUDRAFT_785949</name>
</gene>